<reference evidence="2 3" key="1">
    <citation type="submission" date="2018-12" db="EMBL/GenBank/DDBJ databases">
        <authorList>
            <person name="Criscuolo A."/>
        </authorList>
    </citation>
    <scope>NUCLEOTIDE SEQUENCE [LARGE SCALE GENOMIC DNA]</scope>
    <source>
        <strain evidence="2">ACIP1116281</strain>
    </source>
</reference>
<keyword evidence="3" id="KW-1185">Reference proteome</keyword>
<feature type="chain" id="PRO_5019086256" description="DUF1579 domain-containing protein" evidence="1">
    <location>
        <begin position="25"/>
        <end position="148"/>
    </location>
</feature>
<protein>
    <recommendedName>
        <fullName evidence="4">DUF1579 domain-containing protein</fullName>
    </recommendedName>
</protein>
<gene>
    <name evidence="2" type="ORF">DEVEQU_03737</name>
</gene>
<dbReference type="Proteomes" id="UP000268844">
    <property type="component" value="Unassembled WGS sequence"/>
</dbReference>
<evidence type="ECO:0008006" key="4">
    <source>
        <dbReference type="Google" id="ProtNLM"/>
    </source>
</evidence>
<evidence type="ECO:0000313" key="3">
    <source>
        <dbReference type="Proteomes" id="UP000268844"/>
    </source>
</evidence>
<feature type="signal peptide" evidence="1">
    <location>
        <begin position="1"/>
        <end position="24"/>
    </location>
</feature>
<dbReference type="RefSeq" id="WP_126152088.1">
    <property type="nucleotide sequence ID" value="NZ_JBHTMH010000001.1"/>
</dbReference>
<dbReference type="OrthoDB" id="9896153at2"/>
<keyword evidence="1" id="KW-0732">Signal</keyword>
<evidence type="ECO:0000313" key="2">
    <source>
        <dbReference type="EMBL" id="VDS06573.1"/>
    </source>
</evidence>
<dbReference type="EMBL" id="UZWD01000053">
    <property type="protein sequence ID" value="VDS06573.1"/>
    <property type="molecule type" value="Genomic_DNA"/>
</dbReference>
<dbReference type="AlphaFoldDB" id="A0A447IGH0"/>
<organism evidence="2 3">
    <name type="scientific">Devosia equisanguinis</name>
    <dbReference type="NCBI Taxonomy" id="2490941"/>
    <lineage>
        <taxon>Bacteria</taxon>
        <taxon>Pseudomonadati</taxon>
        <taxon>Pseudomonadota</taxon>
        <taxon>Alphaproteobacteria</taxon>
        <taxon>Hyphomicrobiales</taxon>
        <taxon>Devosiaceae</taxon>
        <taxon>Devosia</taxon>
    </lineage>
</organism>
<name>A0A447IGH0_9HYPH</name>
<sequence length="148" mass="16390">MSRQIPIAALVLAGMLAGTMPSLAQFEGNWQCEMTYTELNQQGQRTSGYVKQYVMGVYPGGGMEAQGAYVGIGGQTQFQVQGQWKVDQGHFMAQAQGMQQSQFGTMPEMLIMLAQPGADGRTMSYNYEQRDPSGSYVMNRQLYACQRM</sequence>
<evidence type="ECO:0000256" key="1">
    <source>
        <dbReference type="SAM" id="SignalP"/>
    </source>
</evidence>
<accession>A0A447IGH0</accession>
<proteinExistence type="predicted"/>